<dbReference type="Proteomes" id="UP000183371">
    <property type="component" value="Unassembled WGS sequence"/>
</dbReference>
<dbReference type="EMBL" id="FPBD01000001">
    <property type="protein sequence ID" value="SFT45708.1"/>
    <property type="molecule type" value="Genomic_DNA"/>
</dbReference>
<name>A0A1I6Y5C9_9HYPH</name>
<protein>
    <submittedName>
        <fullName evidence="1">Uncharacterized protein</fullName>
    </submittedName>
</protein>
<gene>
    <name evidence="1" type="ORF">SAMN05444141_101652</name>
</gene>
<evidence type="ECO:0000313" key="2">
    <source>
        <dbReference type="Proteomes" id="UP000183371"/>
    </source>
</evidence>
<dbReference type="RefSeq" id="WP_054785322.1">
    <property type="nucleotide sequence ID" value="NZ_FPBD01000001.1"/>
</dbReference>
<dbReference type="AlphaFoldDB" id="A0A1I6Y5C9"/>
<proteinExistence type="predicted"/>
<reference evidence="2" key="1">
    <citation type="submission" date="2016-10" db="EMBL/GenBank/DDBJ databases">
        <authorList>
            <person name="Varghese N."/>
            <person name="Submissions S."/>
        </authorList>
    </citation>
    <scope>NUCLEOTIDE SEQUENCE [LARGE SCALE GENOMIC DNA]</scope>
    <source>
        <strain evidence="2">DSM 17465</strain>
    </source>
</reference>
<keyword evidence="2" id="KW-1185">Reference proteome</keyword>
<organism evidence="1 2">
    <name type="scientific">Pseudovibrio denitrificans</name>
    <dbReference type="NCBI Taxonomy" id="258256"/>
    <lineage>
        <taxon>Bacteria</taxon>
        <taxon>Pseudomonadati</taxon>
        <taxon>Pseudomonadota</taxon>
        <taxon>Alphaproteobacteria</taxon>
        <taxon>Hyphomicrobiales</taxon>
        <taxon>Stappiaceae</taxon>
        <taxon>Pseudovibrio</taxon>
    </lineage>
</organism>
<sequence>MLSNQLNIPGVGEREIEHLDLSELASEKKLEGLTFALRGNERFWSSVVALARDVLFEQEGQLRQIDCGANTIVAINATADRVSKRLKQQSCGLSVNGLPSIQRISNAGVYL</sequence>
<accession>A0A1I6Y5C9</accession>
<evidence type="ECO:0000313" key="1">
    <source>
        <dbReference type="EMBL" id="SFT45708.1"/>
    </source>
</evidence>